<dbReference type="AlphaFoldDB" id="A0AA39I5R0"/>
<reference evidence="1" key="1">
    <citation type="submission" date="2023-06" db="EMBL/GenBank/DDBJ databases">
        <title>Genomic analysis of the entomopathogenic nematode Steinernema hermaphroditum.</title>
        <authorList>
            <person name="Schwarz E.M."/>
            <person name="Heppert J.K."/>
            <person name="Baniya A."/>
            <person name="Schwartz H.T."/>
            <person name="Tan C.-H."/>
            <person name="Antoshechkin I."/>
            <person name="Sternberg P.W."/>
            <person name="Goodrich-Blair H."/>
            <person name="Dillman A.R."/>
        </authorList>
    </citation>
    <scope>NUCLEOTIDE SEQUENCE</scope>
    <source>
        <strain evidence="1">PS9179</strain>
        <tissue evidence="1">Whole animal</tissue>
    </source>
</reference>
<name>A0AA39I5R0_9BILA</name>
<keyword evidence="2" id="KW-1185">Reference proteome</keyword>
<dbReference type="Proteomes" id="UP001175271">
    <property type="component" value="Unassembled WGS sequence"/>
</dbReference>
<comment type="caution">
    <text evidence="1">The sequence shown here is derived from an EMBL/GenBank/DDBJ whole genome shotgun (WGS) entry which is preliminary data.</text>
</comment>
<evidence type="ECO:0000313" key="1">
    <source>
        <dbReference type="EMBL" id="KAK0418330.1"/>
    </source>
</evidence>
<gene>
    <name evidence="1" type="ORF">QR680_013502</name>
</gene>
<evidence type="ECO:0000313" key="2">
    <source>
        <dbReference type="Proteomes" id="UP001175271"/>
    </source>
</evidence>
<proteinExistence type="predicted"/>
<sequence>MTLDFVKNARCLSSRSWRRAAAEQSERRDSLEFELHFDESFDHWKYRFGHKKEYNHFLSFEEFLRRDKRYCQIDSIIFSTLPTEPFIKYKIAQVEALDMVTKVLPFMASKVELMIEATCQQEETASKVLSVLRRNLDAIYSLSLTRTTSLSINDPNSMIQFDFDVFESMMRIMRDHACEKFLFSVVINFSVQMFSDLAKKKEFKRQRGSNLFRTK</sequence>
<organism evidence="1 2">
    <name type="scientific">Steinernema hermaphroditum</name>
    <dbReference type="NCBI Taxonomy" id="289476"/>
    <lineage>
        <taxon>Eukaryota</taxon>
        <taxon>Metazoa</taxon>
        <taxon>Ecdysozoa</taxon>
        <taxon>Nematoda</taxon>
        <taxon>Chromadorea</taxon>
        <taxon>Rhabditida</taxon>
        <taxon>Tylenchina</taxon>
        <taxon>Panagrolaimomorpha</taxon>
        <taxon>Strongyloidoidea</taxon>
        <taxon>Steinernematidae</taxon>
        <taxon>Steinernema</taxon>
    </lineage>
</organism>
<dbReference type="EMBL" id="JAUCMV010000002">
    <property type="protein sequence ID" value="KAK0418330.1"/>
    <property type="molecule type" value="Genomic_DNA"/>
</dbReference>
<accession>A0AA39I5R0</accession>
<protein>
    <submittedName>
        <fullName evidence="1">Uncharacterized protein</fullName>
    </submittedName>
</protein>